<dbReference type="OrthoDB" id="2412973at2759"/>
<reference evidence="3" key="1">
    <citation type="submission" date="2022-03" db="EMBL/GenBank/DDBJ databases">
        <authorList>
            <person name="Sayadi A."/>
        </authorList>
    </citation>
    <scope>NUCLEOTIDE SEQUENCE</scope>
</reference>
<sequence length="152" mass="17287">MGKNASKLKKKSSINNLSWPRFGSLPLRASKYRLQHNATPIITKDSLPAPPNSAPPTGHRGKHKDIDVWLRDLELEEYKAAFEKFSGVEELLELSEREVKELGVKKASHRARIVTSLTCLRAKYHETIPRKASSRHSVAVDSRHKIRREDTL</sequence>
<proteinExistence type="predicted"/>
<keyword evidence="4" id="KW-1185">Reference proteome</keyword>
<dbReference type="Proteomes" id="UP001152888">
    <property type="component" value="Unassembled WGS sequence"/>
</dbReference>
<evidence type="ECO:0000259" key="2">
    <source>
        <dbReference type="PROSITE" id="PS50105"/>
    </source>
</evidence>
<dbReference type="PROSITE" id="PS50105">
    <property type="entry name" value="SAM_DOMAIN"/>
    <property type="match status" value="1"/>
</dbReference>
<feature type="compositionally biased region" description="Basic and acidic residues" evidence="1">
    <location>
        <begin position="141"/>
        <end position="152"/>
    </location>
</feature>
<dbReference type="Gene3D" id="1.10.150.50">
    <property type="entry name" value="Transcription Factor, Ets-1"/>
    <property type="match status" value="1"/>
</dbReference>
<feature type="region of interest" description="Disordered" evidence="1">
    <location>
        <begin position="40"/>
        <end position="63"/>
    </location>
</feature>
<dbReference type="InterPro" id="IPR013761">
    <property type="entry name" value="SAM/pointed_sf"/>
</dbReference>
<feature type="region of interest" description="Disordered" evidence="1">
    <location>
        <begin position="1"/>
        <end position="22"/>
    </location>
</feature>
<evidence type="ECO:0000256" key="1">
    <source>
        <dbReference type="SAM" id="MobiDB-lite"/>
    </source>
</evidence>
<gene>
    <name evidence="3" type="ORF">ACAOBT_LOCUS34569</name>
</gene>
<protein>
    <recommendedName>
        <fullName evidence="2">SAM domain-containing protein</fullName>
    </recommendedName>
</protein>
<dbReference type="SUPFAM" id="SSF47769">
    <property type="entry name" value="SAM/Pointed domain"/>
    <property type="match status" value="1"/>
</dbReference>
<dbReference type="AlphaFoldDB" id="A0A9P0MF26"/>
<name>A0A9P0MF26_ACAOB</name>
<dbReference type="EMBL" id="CAKOFQ010008626">
    <property type="protein sequence ID" value="CAH2015161.1"/>
    <property type="molecule type" value="Genomic_DNA"/>
</dbReference>
<evidence type="ECO:0000313" key="3">
    <source>
        <dbReference type="EMBL" id="CAH2015161.1"/>
    </source>
</evidence>
<organism evidence="3 4">
    <name type="scientific">Acanthoscelides obtectus</name>
    <name type="common">Bean weevil</name>
    <name type="synonym">Bruchus obtectus</name>
    <dbReference type="NCBI Taxonomy" id="200917"/>
    <lineage>
        <taxon>Eukaryota</taxon>
        <taxon>Metazoa</taxon>
        <taxon>Ecdysozoa</taxon>
        <taxon>Arthropoda</taxon>
        <taxon>Hexapoda</taxon>
        <taxon>Insecta</taxon>
        <taxon>Pterygota</taxon>
        <taxon>Neoptera</taxon>
        <taxon>Endopterygota</taxon>
        <taxon>Coleoptera</taxon>
        <taxon>Polyphaga</taxon>
        <taxon>Cucujiformia</taxon>
        <taxon>Chrysomeloidea</taxon>
        <taxon>Chrysomelidae</taxon>
        <taxon>Bruchinae</taxon>
        <taxon>Bruchini</taxon>
        <taxon>Acanthoscelides</taxon>
    </lineage>
</organism>
<accession>A0A9P0MF26</accession>
<feature type="domain" description="SAM" evidence="2">
    <location>
        <begin position="61"/>
        <end position="123"/>
    </location>
</feature>
<feature type="compositionally biased region" description="Basic residues" evidence="1">
    <location>
        <begin position="1"/>
        <end position="12"/>
    </location>
</feature>
<dbReference type="SMART" id="SM00454">
    <property type="entry name" value="SAM"/>
    <property type="match status" value="1"/>
</dbReference>
<comment type="caution">
    <text evidence="3">The sequence shown here is derived from an EMBL/GenBank/DDBJ whole genome shotgun (WGS) entry which is preliminary data.</text>
</comment>
<evidence type="ECO:0000313" key="4">
    <source>
        <dbReference type="Proteomes" id="UP001152888"/>
    </source>
</evidence>
<feature type="region of interest" description="Disordered" evidence="1">
    <location>
        <begin position="130"/>
        <end position="152"/>
    </location>
</feature>
<dbReference type="Pfam" id="PF00536">
    <property type="entry name" value="SAM_1"/>
    <property type="match status" value="1"/>
</dbReference>
<dbReference type="InterPro" id="IPR001660">
    <property type="entry name" value="SAM"/>
</dbReference>